<name>A0A0W0SL81_9GAMM</name>
<evidence type="ECO:0000313" key="3">
    <source>
        <dbReference type="Proteomes" id="UP000054742"/>
    </source>
</evidence>
<proteinExistence type="predicted"/>
<accession>A0A0W0SL81</accession>
<dbReference type="EMBL" id="LNXV01000011">
    <property type="protein sequence ID" value="KTC84118.1"/>
    <property type="molecule type" value="Genomic_DNA"/>
</dbReference>
<evidence type="ECO:0008006" key="4">
    <source>
        <dbReference type="Google" id="ProtNLM"/>
    </source>
</evidence>
<feature type="transmembrane region" description="Helical" evidence="1">
    <location>
        <begin position="422"/>
        <end position="442"/>
    </location>
</feature>
<dbReference type="STRING" id="29422.Lbru_1479"/>
<feature type="transmembrane region" description="Helical" evidence="1">
    <location>
        <begin position="136"/>
        <end position="157"/>
    </location>
</feature>
<feature type="transmembrane region" description="Helical" evidence="1">
    <location>
        <begin position="81"/>
        <end position="100"/>
    </location>
</feature>
<keyword evidence="1" id="KW-0812">Transmembrane</keyword>
<gene>
    <name evidence="2" type="ORF">Lbru_1479</name>
</gene>
<sequence>MPFSLQKYFTIRNCLFIFLTLLILFGNNFSNIKDLAHGRYYVYEQDAYMHLVIASDLLNNKDWYYHFNSRLNAPWGAKTHSWTNLVTALLAGGALLLSYFMSLSTALYHWGFWLPIIFNTIAAWAMLWAIKPLKPTVYQQLFVLSAFLLNPFLNTFFIPLRVDYDFLLITLSIVYWGFLLRLIRSDKTAIAVATALVASLGAWTSISFIVLLLIGLSFLFWLALIKQTMRWQIVSLFLINLCLGFAIIIYLEHRHFFTVAHDIISITHLTFLLLLTLSFTIYSKFLQLKSNLIKLAYSFVAIVIIFLIMNWLFPGFYRGPYNQAEPYLLRHFFPTLSEFYSPFNIDSSLGLAIICYFIIGAGYCYYLYLSNSLCISKLLFLWAAIITTLLTAYMYRWVEFATPLNILLMSFFIREIENTRQLFRLPFLILMVCLPFLILMLAKDYFVDSQQLCQQQLYLILRDDFLNQPQFNQDKIIFAHSNYGPLLLYSTRYAIVATNDHHNPEGLKDSILFFKSTESIVEQMILRRKVDLVLLCPLEHHTEFNPQTSPWLLAVPLPKEYSQWQLYRVKPTP</sequence>
<feature type="transmembrane region" description="Helical" evidence="1">
    <location>
        <begin position="349"/>
        <end position="368"/>
    </location>
</feature>
<evidence type="ECO:0000256" key="1">
    <source>
        <dbReference type="SAM" id="Phobius"/>
    </source>
</evidence>
<dbReference type="AlphaFoldDB" id="A0A0W0SL81"/>
<evidence type="ECO:0000313" key="2">
    <source>
        <dbReference type="EMBL" id="KTC84118.1"/>
    </source>
</evidence>
<feature type="transmembrane region" description="Helical" evidence="1">
    <location>
        <begin position="295"/>
        <end position="313"/>
    </location>
</feature>
<feature type="transmembrane region" description="Helical" evidence="1">
    <location>
        <begin position="189"/>
        <end position="221"/>
    </location>
</feature>
<protein>
    <recommendedName>
        <fullName evidence="4">Glycosyltransferase RgtA/B/C/D-like domain-containing protein</fullName>
    </recommendedName>
</protein>
<reference evidence="2 3" key="1">
    <citation type="submission" date="2015-11" db="EMBL/GenBank/DDBJ databases">
        <title>Genomic analysis of 38 Legionella species identifies large and diverse effector repertoires.</title>
        <authorList>
            <person name="Burstein D."/>
            <person name="Amaro F."/>
            <person name="Zusman T."/>
            <person name="Lifshitz Z."/>
            <person name="Cohen O."/>
            <person name="Gilbert J.A."/>
            <person name="Pupko T."/>
            <person name="Shuman H.A."/>
            <person name="Segal G."/>
        </authorList>
    </citation>
    <scope>NUCLEOTIDE SEQUENCE [LARGE SCALE GENOMIC DNA]</scope>
    <source>
        <strain evidence="2 3">ATCC 43878</strain>
    </source>
</reference>
<comment type="caution">
    <text evidence="2">The sequence shown here is derived from an EMBL/GenBank/DDBJ whole genome shotgun (WGS) entry which is preliminary data.</text>
</comment>
<organism evidence="2 3">
    <name type="scientific">Legionella brunensis</name>
    <dbReference type="NCBI Taxonomy" id="29422"/>
    <lineage>
        <taxon>Bacteria</taxon>
        <taxon>Pseudomonadati</taxon>
        <taxon>Pseudomonadota</taxon>
        <taxon>Gammaproteobacteria</taxon>
        <taxon>Legionellales</taxon>
        <taxon>Legionellaceae</taxon>
        <taxon>Legionella</taxon>
    </lineage>
</organism>
<feature type="transmembrane region" description="Helical" evidence="1">
    <location>
        <begin position="263"/>
        <end position="283"/>
    </location>
</feature>
<keyword evidence="1" id="KW-1133">Transmembrane helix</keyword>
<keyword evidence="3" id="KW-1185">Reference proteome</keyword>
<dbReference type="PATRIC" id="fig|29422.6.peg.1565"/>
<feature type="transmembrane region" description="Helical" evidence="1">
    <location>
        <begin position="380"/>
        <end position="398"/>
    </location>
</feature>
<dbReference type="Proteomes" id="UP000054742">
    <property type="component" value="Unassembled WGS sequence"/>
</dbReference>
<keyword evidence="1" id="KW-0472">Membrane</keyword>
<feature type="transmembrane region" description="Helical" evidence="1">
    <location>
        <begin position="164"/>
        <end position="183"/>
    </location>
</feature>
<feature type="transmembrane region" description="Helical" evidence="1">
    <location>
        <begin position="112"/>
        <end position="130"/>
    </location>
</feature>
<feature type="transmembrane region" description="Helical" evidence="1">
    <location>
        <begin position="233"/>
        <end position="251"/>
    </location>
</feature>